<feature type="domain" description="Fimbrial-type adhesion" evidence="6">
    <location>
        <begin position="35"/>
        <end position="181"/>
    </location>
</feature>
<dbReference type="GO" id="GO:0009289">
    <property type="term" value="C:pilus"/>
    <property type="evidence" value="ECO:0007669"/>
    <property type="project" value="UniProtKB-SubCell"/>
</dbReference>
<dbReference type="Proteomes" id="UP000226420">
    <property type="component" value="Unassembled WGS sequence"/>
</dbReference>
<feature type="signal peptide" evidence="5">
    <location>
        <begin position="1"/>
        <end position="26"/>
    </location>
</feature>
<gene>
    <name evidence="7" type="ORF">SAMN02745723_11726</name>
</gene>
<dbReference type="RefSeq" id="WP_074824861.1">
    <property type="nucleotide sequence ID" value="NZ_FOLW01000017.1"/>
</dbReference>
<evidence type="ECO:0000256" key="4">
    <source>
        <dbReference type="ARBA" id="ARBA00023263"/>
    </source>
</evidence>
<reference evidence="7 8" key="1">
    <citation type="submission" date="2016-10" db="EMBL/GenBank/DDBJ databases">
        <authorList>
            <person name="Varghese N."/>
            <person name="Submissions S."/>
        </authorList>
    </citation>
    <scope>NUCLEOTIDE SEQUENCE [LARGE SCALE GENOMIC DNA]</scope>
    <source>
        <strain evidence="7 8">DSM 5563</strain>
    </source>
</reference>
<dbReference type="Gene3D" id="2.60.40.1090">
    <property type="entry name" value="Fimbrial-type adhesion domain"/>
    <property type="match status" value="1"/>
</dbReference>
<dbReference type="PANTHER" id="PTHR33420">
    <property type="entry name" value="FIMBRIAL SUBUNIT ELFA-RELATED"/>
    <property type="match status" value="1"/>
</dbReference>
<keyword evidence="3 5" id="KW-0732">Signal</keyword>
<evidence type="ECO:0000259" key="6">
    <source>
        <dbReference type="Pfam" id="PF00419"/>
    </source>
</evidence>
<dbReference type="Pfam" id="PF00419">
    <property type="entry name" value="Fimbrial"/>
    <property type="match status" value="1"/>
</dbReference>
<dbReference type="AlphaFoldDB" id="A0AAJ4WDD7"/>
<proteinExistence type="inferred from homology"/>
<dbReference type="GO" id="GO:0043709">
    <property type="term" value="P:cell adhesion involved in single-species biofilm formation"/>
    <property type="evidence" value="ECO:0007669"/>
    <property type="project" value="TreeGrafter"/>
</dbReference>
<evidence type="ECO:0000313" key="8">
    <source>
        <dbReference type="Proteomes" id="UP000226420"/>
    </source>
</evidence>
<protein>
    <submittedName>
        <fullName evidence="7">Pilin (Type 1 fimbria component protein)</fullName>
    </submittedName>
</protein>
<dbReference type="InterPro" id="IPR008966">
    <property type="entry name" value="Adhesion_dom_sf"/>
</dbReference>
<keyword evidence="4" id="KW-0281">Fimbrium</keyword>
<dbReference type="SUPFAM" id="SSF49401">
    <property type="entry name" value="Bacterial adhesins"/>
    <property type="match status" value="1"/>
</dbReference>
<feature type="chain" id="PRO_5042564731" evidence="5">
    <location>
        <begin position="27"/>
        <end position="182"/>
    </location>
</feature>
<dbReference type="PANTHER" id="PTHR33420:SF3">
    <property type="entry name" value="FIMBRIAL SUBUNIT ELFA"/>
    <property type="match status" value="1"/>
</dbReference>
<comment type="similarity">
    <text evidence="2">Belongs to the fimbrial protein family.</text>
</comment>
<comment type="caution">
    <text evidence="7">The sequence shown here is derived from an EMBL/GenBank/DDBJ whole genome shotgun (WGS) entry which is preliminary data.</text>
</comment>
<sequence>MNTIRKFSFLTIITILLTLPTTHLMAADNNAVALTAQIGKGSCSFSTSTDTVEFKNYIVNDFKSGDAVGILPLKLLYQCEGYDDGLKATVSVSGMTPQDTRVFLSGSSTASGVGFMLKDGNITETTGFYNAGTTLINGKLFSVNAVAQGEHIISIGFVKQNTASNVTSGNANAAVTFTFEFL</sequence>
<evidence type="ECO:0000256" key="2">
    <source>
        <dbReference type="ARBA" id="ARBA00006671"/>
    </source>
</evidence>
<dbReference type="InterPro" id="IPR036937">
    <property type="entry name" value="Adhesion_dom_fimbrial_sf"/>
</dbReference>
<name>A0AAJ4WDD7_9GAMM</name>
<accession>A0AAJ4WDD7</accession>
<dbReference type="EMBL" id="FOLW01000017">
    <property type="protein sequence ID" value="SFD41766.1"/>
    <property type="molecule type" value="Genomic_DNA"/>
</dbReference>
<dbReference type="InterPro" id="IPR050263">
    <property type="entry name" value="Bact_Fimbrial_Adh_Pro"/>
</dbReference>
<evidence type="ECO:0000256" key="3">
    <source>
        <dbReference type="ARBA" id="ARBA00022729"/>
    </source>
</evidence>
<evidence type="ECO:0000256" key="5">
    <source>
        <dbReference type="SAM" id="SignalP"/>
    </source>
</evidence>
<dbReference type="InterPro" id="IPR000259">
    <property type="entry name" value="Adhesion_dom_fimbrial"/>
</dbReference>
<organism evidence="7 8">
    <name type="scientific">Pragia fontium DSM 5563 = ATCC 49100</name>
    <dbReference type="NCBI Taxonomy" id="1122977"/>
    <lineage>
        <taxon>Bacteria</taxon>
        <taxon>Pseudomonadati</taxon>
        <taxon>Pseudomonadota</taxon>
        <taxon>Gammaproteobacteria</taxon>
        <taxon>Enterobacterales</taxon>
        <taxon>Budviciaceae</taxon>
        <taxon>Pragia</taxon>
    </lineage>
</organism>
<evidence type="ECO:0000313" key="7">
    <source>
        <dbReference type="EMBL" id="SFD41766.1"/>
    </source>
</evidence>
<comment type="subcellular location">
    <subcellularLocation>
        <location evidence="1">Fimbrium</location>
    </subcellularLocation>
</comment>
<evidence type="ECO:0000256" key="1">
    <source>
        <dbReference type="ARBA" id="ARBA00004561"/>
    </source>
</evidence>